<feature type="compositionally biased region" description="Polar residues" evidence="11">
    <location>
        <begin position="1"/>
        <end position="15"/>
    </location>
</feature>
<comment type="cofactor">
    <cofactor evidence="9">
        <name>Mg(2+)</name>
        <dbReference type="ChEBI" id="CHEBI:18420"/>
    </cofactor>
    <text evidence="9">Binds 1 Mg(2+) per subunit.</text>
</comment>
<evidence type="ECO:0000256" key="4">
    <source>
        <dbReference type="ARBA" id="ARBA00022723"/>
    </source>
</evidence>
<evidence type="ECO:0000256" key="9">
    <source>
        <dbReference type="PIRSR" id="PIRSR036565-2"/>
    </source>
</evidence>
<comment type="cofactor">
    <cofactor evidence="2">
        <name>thiamine diphosphate</name>
        <dbReference type="ChEBI" id="CHEBI:58937"/>
    </cofactor>
</comment>
<evidence type="ECO:0000256" key="3">
    <source>
        <dbReference type="ARBA" id="ARBA00007812"/>
    </source>
</evidence>
<dbReference type="PANTHER" id="PTHR43452">
    <property type="entry name" value="PYRUVATE DECARBOXYLASE"/>
    <property type="match status" value="1"/>
</dbReference>
<dbReference type="GO" id="GO:0000287">
    <property type="term" value="F:magnesium ion binding"/>
    <property type="evidence" value="ECO:0007669"/>
    <property type="project" value="InterPro"/>
</dbReference>
<dbReference type="PANTHER" id="PTHR43452:SF30">
    <property type="entry name" value="PYRUVATE DECARBOXYLASE ISOZYME 1-RELATED"/>
    <property type="match status" value="1"/>
</dbReference>
<feature type="compositionally biased region" description="Low complexity" evidence="11">
    <location>
        <begin position="16"/>
        <end position="27"/>
    </location>
</feature>
<dbReference type="Pfam" id="PF02775">
    <property type="entry name" value="TPP_enzyme_C"/>
    <property type="match status" value="1"/>
</dbReference>
<feature type="domain" description="Thiamine pyrophosphate enzyme TPP-binding" evidence="13">
    <location>
        <begin position="413"/>
        <end position="553"/>
    </location>
</feature>
<accession>A0A5C5XBV4</accession>
<keyword evidence="16" id="KW-1185">Reference proteome</keyword>
<keyword evidence="5" id="KW-0210">Decarboxylase</keyword>
<comment type="similarity">
    <text evidence="3 10">Belongs to the TPP enzyme family.</text>
</comment>
<evidence type="ECO:0000256" key="5">
    <source>
        <dbReference type="ARBA" id="ARBA00022793"/>
    </source>
</evidence>
<evidence type="ECO:0000313" key="15">
    <source>
        <dbReference type="EMBL" id="TWT60119.1"/>
    </source>
</evidence>
<dbReference type="EC" id="4.1.1.74" evidence="15"/>
<evidence type="ECO:0000313" key="16">
    <source>
        <dbReference type="Proteomes" id="UP000316095"/>
    </source>
</evidence>
<dbReference type="SUPFAM" id="SSF52467">
    <property type="entry name" value="DHS-like NAD/FAD-binding domain"/>
    <property type="match status" value="1"/>
</dbReference>
<keyword evidence="8 15" id="KW-0456">Lyase</keyword>
<evidence type="ECO:0000256" key="6">
    <source>
        <dbReference type="ARBA" id="ARBA00022842"/>
    </source>
</evidence>
<name>A0A5C5XBV4_9PLAN</name>
<keyword evidence="4 9" id="KW-0479">Metal-binding</keyword>
<keyword evidence="7 10" id="KW-0786">Thiamine pyrophosphate</keyword>
<feature type="domain" description="Thiamine pyrophosphate enzyme N-terminal TPP-binding" evidence="14">
    <location>
        <begin position="38"/>
        <end position="139"/>
    </location>
</feature>
<dbReference type="Gene3D" id="3.40.50.970">
    <property type="match status" value="2"/>
</dbReference>
<evidence type="ECO:0000256" key="11">
    <source>
        <dbReference type="SAM" id="MobiDB-lite"/>
    </source>
</evidence>
<evidence type="ECO:0000256" key="8">
    <source>
        <dbReference type="ARBA" id="ARBA00023239"/>
    </source>
</evidence>
<sequence length="575" mass="63956">MSPKSTNKPKSASRQKTSPTAKTNTSKSSKKEEAILSIGAYLIEKLQEYGIRDVFGIPGDFVLQFYAQLEESPIRVIGTTREDCAGYAADAYARVNGMGAVCVTYCVGGLSLCNSIAGAYSEKSPVVVISGAPGMEERRNDPLLHHRVRDFNTQREVFEKITVAHAALEDPLTAFREIDRCFAAAARYKRPVYLELPRDRVNAKPLTPHHPQSEEYFSDPQALAASIEEAAERLSLAKKPVVIAGVEVHRFGLRETLLKLIEKHSIPVSATLLGKSVISERHPLYLGIYEGAMGREAVTKYVEESDCVLLAGTFMTDINLGIYTAHLDPQKCIYATSEQLRIGYHHFHDVRLDDFLEHLADEKMKIVKRPMPKPPAKPAAFKAVEDQPVTTKRLFQRINELLVDNMVVVADVGDSLFGASDLIIHQHTEFLSPAYYTSMGFAIPAALGVQVANEKLRPIVLVGDGAFQMTCLELSTILRHHFNPIVVVLNNKGYTTERFLHEGPFNDILDWKYHRMPDLLGGGWGFEVNTESELDQALKASLNNEDKFSLLNVHLQPHDISSALTRLAEKMSKTI</sequence>
<proteinExistence type="inferred from homology"/>
<dbReference type="Proteomes" id="UP000316095">
    <property type="component" value="Unassembled WGS sequence"/>
</dbReference>
<dbReference type="Pfam" id="PF02776">
    <property type="entry name" value="TPP_enzyme_N"/>
    <property type="match status" value="1"/>
</dbReference>
<dbReference type="EMBL" id="SJPG01000001">
    <property type="protein sequence ID" value="TWT60119.1"/>
    <property type="molecule type" value="Genomic_DNA"/>
</dbReference>
<dbReference type="InterPro" id="IPR047213">
    <property type="entry name" value="TPP_PYR_PDC_IPDC-like"/>
</dbReference>
<dbReference type="Gene3D" id="3.40.50.1220">
    <property type="entry name" value="TPP-binding domain"/>
    <property type="match status" value="1"/>
</dbReference>
<comment type="caution">
    <text evidence="15">The sequence shown here is derived from an EMBL/GenBank/DDBJ whole genome shotgun (WGS) entry which is preliminary data.</text>
</comment>
<dbReference type="GO" id="GO:0030976">
    <property type="term" value="F:thiamine pyrophosphate binding"/>
    <property type="evidence" value="ECO:0007669"/>
    <property type="project" value="InterPro"/>
</dbReference>
<dbReference type="GO" id="GO:0004737">
    <property type="term" value="F:pyruvate decarboxylase activity"/>
    <property type="evidence" value="ECO:0007669"/>
    <property type="project" value="TreeGrafter"/>
</dbReference>
<dbReference type="InterPro" id="IPR012000">
    <property type="entry name" value="Thiamin_PyroP_enz_cen_dom"/>
</dbReference>
<protein>
    <submittedName>
        <fullName evidence="15">Indole-3-pyruvate decarboxylase</fullName>
        <ecNumber evidence="15">4.1.1.74</ecNumber>
    </submittedName>
</protein>
<evidence type="ECO:0000256" key="7">
    <source>
        <dbReference type="ARBA" id="ARBA00023052"/>
    </source>
</evidence>
<dbReference type="GO" id="GO:0000949">
    <property type="term" value="P:aromatic amino acid family catabolic process to alcohol via Ehrlich pathway"/>
    <property type="evidence" value="ECO:0007669"/>
    <property type="project" value="TreeGrafter"/>
</dbReference>
<keyword evidence="6 9" id="KW-0460">Magnesium</keyword>
<evidence type="ECO:0000256" key="10">
    <source>
        <dbReference type="RuleBase" id="RU362132"/>
    </source>
</evidence>
<dbReference type="InterPro" id="IPR012001">
    <property type="entry name" value="Thiamin_PyroP_enz_TPP-bd_dom"/>
</dbReference>
<feature type="binding site" evidence="9">
    <location>
        <position position="491"/>
    </location>
    <ligand>
        <name>Mg(2+)</name>
        <dbReference type="ChEBI" id="CHEBI:18420"/>
    </ligand>
</feature>
<evidence type="ECO:0000259" key="13">
    <source>
        <dbReference type="Pfam" id="PF02775"/>
    </source>
</evidence>
<dbReference type="AlphaFoldDB" id="A0A5C5XBV4"/>
<feature type="binding site" evidence="9">
    <location>
        <position position="464"/>
    </location>
    <ligand>
        <name>Mg(2+)</name>
        <dbReference type="ChEBI" id="CHEBI:18420"/>
    </ligand>
</feature>
<comment type="cofactor">
    <cofactor evidence="1">
        <name>a metal cation</name>
        <dbReference type="ChEBI" id="CHEBI:25213"/>
    </cofactor>
</comment>
<dbReference type="PIRSF" id="PIRSF036565">
    <property type="entry name" value="Pyruvt_ip_decrb"/>
    <property type="match status" value="1"/>
</dbReference>
<keyword evidence="15" id="KW-0670">Pyruvate</keyword>
<evidence type="ECO:0000259" key="14">
    <source>
        <dbReference type="Pfam" id="PF02776"/>
    </source>
</evidence>
<dbReference type="CDD" id="cd07038">
    <property type="entry name" value="TPP_PYR_PDC_IPDC_like"/>
    <property type="match status" value="1"/>
</dbReference>
<evidence type="ECO:0000256" key="2">
    <source>
        <dbReference type="ARBA" id="ARBA00001964"/>
    </source>
</evidence>
<dbReference type="InterPro" id="IPR047214">
    <property type="entry name" value="TPP_PDC_IPDC"/>
</dbReference>
<evidence type="ECO:0000256" key="1">
    <source>
        <dbReference type="ARBA" id="ARBA00001920"/>
    </source>
</evidence>
<dbReference type="GO" id="GO:0005829">
    <property type="term" value="C:cytosol"/>
    <property type="evidence" value="ECO:0007669"/>
    <property type="project" value="TreeGrafter"/>
</dbReference>
<gene>
    <name evidence="15" type="primary">ipdC</name>
    <name evidence="15" type="ORF">Pan54_08320</name>
</gene>
<dbReference type="InterPro" id="IPR011766">
    <property type="entry name" value="TPP_enzyme_TPP-bd"/>
</dbReference>
<dbReference type="InterPro" id="IPR029035">
    <property type="entry name" value="DHS-like_NAD/FAD-binding_dom"/>
</dbReference>
<reference evidence="15 16" key="1">
    <citation type="submission" date="2019-02" db="EMBL/GenBank/DDBJ databases">
        <title>Deep-cultivation of Planctomycetes and their phenomic and genomic characterization uncovers novel biology.</title>
        <authorList>
            <person name="Wiegand S."/>
            <person name="Jogler M."/>
            <person name="Boedeker C."/>
            <person name="Pinto D."/>
            <person name="Vollmers J."/>
            <person name="Rivas-Marin E."/>
            <person name="Kohn T."/>
            <person name="Peeters S.H."/>
            <person name="Heuer A."/>
            <person name="Rast P."/>
            <person name="Oberbeckmann S."/>
            <person name="Bunk B."/>
            <person name="Jeske O."/>
            <person name="Meyerdierks A."/>
            <person name="Storesund J.E."/>
            <person name="Kallscheuer N."/>
            <person name="Luecker S."/>
            <person name="Lage O.M."/>
            <person name="Pohl T."/>
            <person name="Merkel B.J."/>
            <person name="Hornburger P."/>
            <person name="Mueller R.-W."/>
            <person name="Bruemmer F."/>
            <person name="Labrenz M."/>
            <person name="Spormann A.M."/>
            <person name="Op Den Camp H."/>
            <person name="Overmann J."/>
            <person name="Amann R."/>
            <person name="Jetten M.S.M."/>
            <person name="Mascher T."/>
            <person name="Medema M.H."/>
            <person name="Devos D.P."/>
            <person name="Kaster A.-K."/>
            <person name="Ovreas L."/>
            <person name="Rohde M."/>
            <person name="Galperin M.Y."/>
            <person name="Jogler C."/>
        </authorList>
    </citation>
    <scope>NUCLEOTIDE SEQUENCE [LARGE SCALE GENOMIC DNA]</scope>
    <source>
        <strain evidence="15 16">Pan54</strain>
    </source>
</reference>
<feature type="region of interest" description="Disordered" evidence="11">
    <location>
        <begin position="1"/>
        <end position="28"/>
    </location>
</feature>
<dbReference type="InterPro" id="IPR012110">
    <property type="entry name" value="PDC/IPDC-like"/>
</dbReference>
<dbReference type="Pfam" id="PF00205">
    <property type="entry name" value="TPP_enzyme_M"/>
    <property type="match status" value="1"/>
</dbReference>
<dbReference type="CDD" id="cd02005">
    <property type="entry name" value="TPP_PDC_IPDC"/>
    <property type="match status" value="1"/>
</dbReference>
<dbReference type="InterPro" id="IPR029061">
    <property type="entry name" value="THDP-binding"/>
</dbReference>
<dbReference type="OrthoDB" id="4494979at2"/>
<dbReference type="SUPFAM" id="SSF52518">
    <property type="entry name" value="Thiamin diphosphate-binding fold (THDP-binding)"/>
    <property type="match status" value="2"/>
</dbReference>
<dbReference type="FunFam" id="3.40.50.970:FF:000024">
    <property type="entry name" value="Pyruvate decarboxylase isozyme"/>
    <property type="match status" value="1"/>
</dbReference>
<feature type="binding site" evidence="9">
    <location>
        <position position="493"/>
    </location>
    <ligand>
        <name>Mg(2+)</name>
        <dbReference type="ChEBI" id="CHEBI:18420"/>
    </ligand>
</feature>
<dbReference type="RefSeq" id="WP_146502273.1">
    <property type="nucleotide sequence ID" value="NZ_SJPG01000001.1"/>
</dbReference>
<evidence type="ECO:0000259" key="12">
    <source>
        <dbReference type="Pfam" id="PF00205"/>
    </source>
</evidence>
<organism evidence="15 16">
    <name type="scientific">Rubinisphaera italica</name>
    <dbReference type="NCBI Taxonomy" id="2527969"/>
    <lineage>
        <taxon>Bacteria</taxon>
        <taxon>Pseudomonadati</taxon>
        <taxon>Planctomycetota</taxon>
        <taxon>Planctomycetia</taxon>
        <taxon>Planctomycetales</taxon>
        <taxon>Planctomycetaceae</taxon>
        <taxon>Rubinisphaera</taxon>
    </lineage>
</organism>
<dbReference type="GO" id="GO:0047434">
    <property type="term" value="F:indolepyruvate decarboxylase activity"/>
    <property type="evidence" value="ECO:0007669"/>
    <property type="project" value="UniProtKB-EC"/>
</dbReference>
<feature type="domain" description="Thiamine pyrophosphate enzyme central" evidence="12">
    <location>
        <begin position="227"/>
        <end position="351"/>
    </location>
</feature>